<dbReference type="InterPro" id="IPR002347">
    <property type="entry name" value="SDR_fam"/>
</dbReference>
<dbReference type="NCBIfam" id="NF005095">
    <property type="entry name" value="PRK06523.1"/>
    <property type="match status" value="1"/>
</dbReference>
<dbReference type="PRINTS" id="PR00080">
    <property type="entry name" value="SDRFAMILY"/>
</dbReference>
<reference evidence="3 4" key="1">
    <citation type="submission" date="2016-10" db="EMBL/GenBank/DDBJ databases">
        <authorList>
            <person name="de Groot N.N."/>
        </authorList>
    </citation>
    <scope>NUCLEOTIDE SEQUENCE [LARGE SCALE GENOMIC DNA]</scope>
    <source>
        <strain evidence="3 4">DSM 44993</strain>
    </source>
</reference>
<dbReference type="AlphaFoldDB" id="A0A1H8YH90"/>
<sequence length="258" mass="26854">MGEESGLRGKRVLVTGGTRGIGLAVVQGFARAGATVVASARTEAELPEGVRFVATDARDPEDLIRLAREAERLLGGVDVLVDNVGTSKGHLEGPLSVGDEDWLAMLETNLLSAVRLDRELVPGMIERGSGVVVHVTSTVNRFPQAVGVDYAASKAALSTYSKTLASAIAGRGVRVNRVSPGLTRTPLVESGIEGFAKKLGIDYETAMAGFVETIGGIPLGRLGEPAEIAAMVVFLASDQASYITGSELIVDGGQLRVV</sequence>
<evidence type="ECO:0000313" key="4">
    <source>
        <dbReference type="Proteomes" id="UP000198582"/>
    </source>
</evidence>
<dbReference type="EMBL" id="FOEF01000016">
    <property type="protein sequence ID" value="SEP51486.1"/>
    <property type="molecule type" value="Genomic_DNA"/>
</dbReference>
<organism evidence="3 4">
    <name type="scientific">Amycolatopsis saalfeldensis</name>
    <dbReference type="NCBI Taxonomy" id="394193"/>
    <lineage>
        <taxon>Bacteria</taxon>
        <taxon>Bacillati</taxon>
        <taxon>Actinomycetota</taxon>
        <taxon>Actinomycetes</taxon>
        <taxon>Pseudonocardiales</taxon>
        <taxon>Pseudonocardiaceae</taxon>
        <taxon>Amycolatopsis</taxon>
    </lineage>
</organism>
<evidence type="ECO:0000256" key="1">
    <source>
        <dbReference type="ARBA" id="ARBA00006484"/>
    </source>
</evidence>
<dbReference type="Gene3D" id="3.40.50.720">
    <property type="entry name" value="NAD(P)-binding Rossmann-like Domain"/>
    <property type="match status" value="1"/>
</dbReference>
<keyword evidence="2" id="KW-0560">Oxidoreductase</keyword>
<dbReference type="PANTHER" id="PTHR42760">
    <property type="entry name" value="SHORT-CHAIN DEHYDROGENASES/REDUCTASES FAMILY MEMBER"/>
    <property type="match status" value="1"/>
</dbReference>
<dbReference type="GO" id="GO:0016616">
    <property type="term" value="F:oxidoreductase activity, acting on the CH-OH group of donors, NAD or NADP as acceptor"/>
    <property type="evidence" value="ECO:0007669"/>
    <property type="project" value="TreeGrafter"/>
</dbReference>
<dbReference type="InterPro" id="IPR020904">
    <property type="entry name" value="Sc_DH/Rdtase_CS"/>
</dbReference>
<name>A0A1H8YH90_9PSEU</name>
<dbReference type="PANTHER" id="PTHR42760:SF133">
    <property type="entry name" value="3-OXOACYL-[ACYL-CARRIER-PROTEIN] REDUCTASE"/>
    <property type="match status" value="1"/>
</dbReference>
<dbReference type="PROSITE" id="PS00061">
    <property type="entry name" value="ADH_SHORT"/>
    <property type="match status" value="1"/>
</dbReference>
<dbReference type="RefSeq" id="WP_091623339.1">
    <property type="nucleotide sequence ID" value="NZ_FOEF01000016.1"/>
</dbReference>
<dbReference type="CDD" id="cd05233">
    <property type="entry name" value="SDR_c"/>
    <property type="match status" value="1"/>
</dbReference>
<dbReference type="PRINTS" id="PR00081">
    <property type="entry name" value="GDHRDH"/>
</dbReference>
<dbReference type="Proteomes" id="UP000198582">
    <property type="component" value="Unassembled WGS sequence"/>
</dbReference>
<dbReference type="OrthoDB" id="9804774at2"/>
<dbReference type="FunFam" id="3.40.50.720:FF:000084">
    <property type="entry name" value="Short-chain dehydrogenase reductase"/>
    <property type="match status" value="1"/>
</dbReference>
<gene>
    <name evidence="3" type="ORF">SAMN04489732_11663</name>
</gene>
<proteinExistence type="inferred from homology"/>
<protein>
    <submittedName>
        <fullName evidence="3">NAD(P)-dependent dehydrogenase, short-chain alcohol dehydrogenase family</fullName>
    </submittedName>
</protein>
<evidence type="ECO:0000313" key="3">
    <source>
        <dbReference type="EMBL" id="SEP51486.1"/>
    </source>
</evidence>
<dbReference type="Pfam" id="PF13561">
    <property type="entry name" value="adh_short_C2"/>
    <property type="match status" value="1"/>
</dbReference>
<dbReference type="SUPFAM" id="SSF51735">
    <property type="entry name" value="NAD(P)-binding Rossmann-fold domains"/>
    <property type="match status" value="1"/>
</dbReference>
<accession>A0A1H8YH90</accession>
<dbReference type="STRING" id="394193.SAMN04489732_11663"/>
<comment type="similarity">
    <text evidence="1">Belongs to the short-chain dehydrogenases/reductases (SDR) family.</text>
</comment>
<dbReference type="InterPro" id="IPR036291">
    <property type="entry name" value="NAD(P)-bd_dom_sf"/>
</dbReference>
<evidence type="ECO:0000256" key="2">
    <source>
        <dbReference type="ARBA" id="ARBA00023002"/>
    </source>
</evidence>
<keyword evidence="4" id="KW-1185">Reference proteome</keyword>